<dbReference type="GO" id="GO:0004497">
    <property type="term" value="F:monooxygenase activity"/>
    <property type="evidence" value="ECO:0007669"/>
    <property type="project" value="UniProtKB-KW"/>
</dbReference>
<comment type="cofactor">
    <cofactor evidence="1 5">
        <name>heme</name>
        <dbReference type="ChEBI" id="CHEBI:30413"/>
    </cofactor>
</comment>
<evidence type="ECO:0000256" key="5">
    <source>
        <dbReference type="PIRSR" id="PIRSR602401-1"/>
    </source>
</evidence>
<dbReference type="PRINTS" id="PR00463">
    <property type="entry name" value="EP450I"/>
</dbReference>
<keyword evidence="7" id="KW-0472">Membrane</keyword>
<keyword evidence="4 5" id="KW-0408">Iron</keyword>
<keyword evidence="6" id="KW-0503">Monooxygenase</keyword>
<dbReference type="InterPro" id="IPR017972">
    <property type="entry name" value="Cyt_P450_CS"/>
</dbReference>
<keyword evidence="9" id="KW-1185">Reference proteome</keyword>
<dbReference type="GO" id="GO:0016705">
    <property type="term" value="F:oxidoreductase activity, acting on paired donors, with incorporation or reduction of molecular oxygen"/>
    <property type="evidence" value="ECO:0007669"/>
    <property type="project" value="InterPro"/>
</dbReference>
<dbReference type="GO" id="GO:0005506">
    <property type="term" value="F:iron ion binding"/>
    <property type="evidence" value="ECO:0007669"/>
    <property type="project" value="InterPro"/>
</dbReference>
<dbReference type="InterPro" id="IPR001128">
    <property type="entry name" value="Cyt_P450"/>
</dbReference>
<dbReference type="EMBL" id="PXOA01000403">
    <property type="protein sequence ID" value="RFU75898.1"/>
    <property type="molecule type" value="Genomic_DNA"/>
</dbReference>
<name>A0A395NII8_TRIAR</name>
<evidence type="ECO:0000256" key="7">
    <source>
        <dbReference type="SAM" id="Phobius"/>
    </source>
</evidence>
<dbReference type="CDD" id="cd11062">
    <property type="entry name" value="CYP58-like"/>
    <property type="match status" value="1"/>
</dbReference>
<comment type="caution">
    <text evidence="8">The sequence shown here is derived from an EMBL/GenBank/DDBJ whole genome shotgun (WGS) entry which is preliminary data.</text>
</comment>
<evidence type="ECO:0000256" key="1">
    <source>
        <dbReference type="ARBA" id="ARBA00001971"/>
    </source>
</evidence>
<dbReference type="Proteomes" id="UP000266272">
    <property type="component" value="Unassembled WGS sequence"/>
</dbReference>
<keyword evidence="2 5" id="KW-0349">Heme</keyword>
<dbReference type="SUPFAM" id="SSF48264">
    <property type="entry name" value="Cytochrome P450"/>
    <property type="match status" value="1"/>
</dbReference>
<dbReference type="PROSITE" id="PS00086">
    <property type="entry name" value="CYTOCHROME_P450"/>
    <property type="match status" value="1"/>
</dbReference>
<keyword evidence="3 5" id="KW-0479">Metal-binding</keyword>
<evidence type="ECO:0000256" key="4">
    <source>
        <dbReference type="ARBA" id="ARBA00023004"/>
    </source>
</evidence>
<dbReference type="OrthoDB" id="1470350at2759"/>
<keyword evidence="6" id="KW-0560">Oxidoreductase</keyword>
<keyword evidence="7" id="KW-0812">Transmembrane</keyword>
<dbReference type="InterPro" id="IPR002401">
    <property type="entry name" value="Cyt_P450_E_grp-I"/>
</dbReference>
<feature type="transmembrane region" description="Helical" evidence="7">
    <location>
        <begin position="12"/>
        <end position="33"/>
    </location>
</feature>
<sequence length="491" mass="54551">MVTILTDAALRLATVGPLYLGLAAISIVFLKILHGLYTDRLQHIPGPLIARFTPVWYWYLSWKGIECRVIAALHKNYGPVVRIAPNEIDISDGAALHPIYVENGGFIKSSIYSNFDIDGFPTLFSGLDHTHRAVRAKAVAPLFAQQTIANSRAVIQKIIDTTIVELERRKSLAAGRPVDIYNLFRAMAMDVMTKYLVGECFNGVGSENLSAGAFIDYFAAVGRFYNLPGRIFGFVHNWAAKLHKNKASITTSNNIVQQFAAKVVDDSIAQGEQETYQGRLLSAKISREESIAQVTDIMFAGTDGEARILAVFCWYLVQAPDKYTFTCKEIIDNPGVESRSLPYLSGGVKEACRLALANPTRLPRIVSTNGLTVPGFPTIPAGTSVGIGAYELHFNPDVFPSPHDFLPERWLEPTPEMLRDSFYFGKGPRQCIARNFASTILWWAAEALLRSRVLDGAKPVKDELQVIEWFNIQEVGGKIELFWPQYDAEKN</sequence>
<accession>A0A395NII8</accession>
<dbReference type="STRING" id="490622.A0A395NII8"/>
<dbReference type="Pfam" id="PF00067">
    <property type="entry name" value="p450"/>
    <property type="match status" value="1"/>
</dbReference>
<dbReference type="PANTHER" id="PTHR24305">
    <property type="entry name" value="CYTOCHROME P450"/>
    <property type="match status" value="1"/>
</dbReference>
<evidence type="ECO:0000313" key="8">
    <source>
        <dbReference type="EMBL" id="RFU75898.1"/>
    </source>
</evidence>
<evidence type="ECO:0000256" key="6">
    <source>
        <dbReference type="RuleBase" id="RU000461"/>
    </source>
</evidence>
<evidence type="ECO:0000256" key="2">
    <source>
        <dbReference type="ARBA" id="ARBA00022617"/>
    </source>
</evidence>
<protein>
    <submittedName>
        <fullName evidence="8">Cytochrome p450</fullName>
    </submittedName>
</protein>
<evidence type="ECO:0000313" key="9">
    <source>
        <dbReference type="Proteomes" id="UP000266272"/>
    </source>
</evidence>
<dbReference type="InterPro" id="IPR036396">
    <property type="entry name" value="Cyt_P450_sf"/>
</dbReference>
<keyword evidence="7" id="KW-1133">Transmembrane helix</keyword>
<dbReference type="AlphaFoldDB" id="A0A395NII8"/>
<dbReference type="GO" id="GO:0020037">
    <property type="term" value="F:heme binding"/>
    <property type="evidence" value="ECO:0007669"/>
    <property type="project" value="InterPro"/>
</dbReference>
<evidence type="ECO:0000256" key="3">
    <source>
        <dbReference type="ARBA" id="ARBA00022723"/>
    </source>
</evidence>
<proteinExistence type="inferred from homology"/>
<feature type="binding site" description="axial binding residue" evidence="5">
    <location>
        <position position="431"/>
    </location>
    <ligand>
        <name>heme</name>
        <dbReference type="ChEBI" id="CHEBI:30413"/>
    </ligand>
    <ligandPart>
        <name>Fe</name>
        <dbReference type="ChEBI" id="CHEBI:18248"/>
    </ligandPart>
</feature>
<dbReference type="PANTHER" id="PTHR24305:SF156">
    <property type="entry name" value="P450, PUTATIVE (EUROFUNG)-RELATED"/>
    <property type="match status" value="1"/>
</dbReference>
<comment type="similarity">
    <text evidence="6">Belongs to the cytochrome P450 family.</text>
</comment>
<dbReference type="Gene3D" id="1.10.630.10">
    <property type="entry name" value="Cytochrome P450"/>
    <property type="match status" value="1"/>
</dbReference>
<reference evidence="8 9" key="1">
    <citation type="journal article" date="2018" name="PLoS Pathog.">
        <title>Evolution of structural diversity of trichothecenes, a family of toxins produced by plant pathogenic and entomopathogenic fungi.</title>
        <authorList>
            <person name="Proctor R.H."/>
            <person name="McCormick S.P."/>
            <person name="Kim H.S."/>
            <person name="Cardoza R.E."/>
            <person name="Stanley A.M."/>
            <person name="Lindo L."/>
            <person name="Kelly A."/>
            <person name="Brown D.W."/>
            <person name="Lee T."/>
            <person name="Vaughan M.M."/>
            <person name="Alexander N.J."/>
            <person name="Busman M."/>
            <person name="Gutierrez S."/>
        </authorList>
    </citation>
    <scope>NUCLEOTIDE SEQUENCE [LARGE SCALE GENOMIC DNA]</scope>
    <source>
        <strain evidence="8 9">IBT 40837</strain>
    </source>
</reference>
<organism evidence="8 9">
    <name type="scientific">Trichoderma arundinaceum</name>
    <dbReference type="NCBI Taxonomy" id="490622"/>
    <lineage>
        <taxon>Eukaryota</taxon>
        <taxon>Fungi</taxon>
        <taxon>Dikarya</taxon>
        <taxon>Ascomycota</taxon>
        <taxon>Pezizomycotina</taxon>
        <taxon>Sordariomycetes</taxon>
        <taxon>Hypocreomycetidae</taxon>
        <taxon>Hypocreales</taxon>
        <taxon>Hypocreaceae</taxon>
        <taxon>Trichoderma</taxon>
    </lineage>
</organism>
<dbReference type="InterPro" id="IPR050121">
    <property type="entry name" value="Cytochrome_P450_monoxygenase"/>
</dbReference>
<gene>
    <name evidence="8" type="ORF">TARUN_6360</name>
</gene>